<keyword evidence="4 6" id="KW-1133">Transmembrane helix</keyword>
<feature type="transmembrane region" description="Helical" evidence="6">
    <location>
        <begin position="41"/>
        <end position="64"/>
    </location>
</feature>
<dbReference type="GO" id="GO:0015171">
    <property type="term" value="F:amino acid transmembrane transporter activity"/>
    <property type="evidence" value="ECO:0007669"/>
    <property type="project" value="TreeGrafter"/>
</dbReference>
<dbReference type="Proteomes" id="UP000541136">
    <property type="component" value="Unassembled WGS sequence"/>
</dbReference>
<dbReference type="AlphaFoldDB" id="A0A7W9TN49"/>
<evidence type="ECO:0000313" key="7">
    <source>
        <dbReference type="EMBL" id="MBB6083800.1"/>
    </source>
</evidence>
<accession>A0A7W9TN49</accession>
<comment type="caution">
    <text evidence="7">The sequence shown here is derived from an EMBL/GenBank/DDBJ whole genome shotgun (WGS) entry which is preliminary data.</text>
</comment>
<dbReference type="InterPro" id="IPR001123">
    <property type="entry name" value="LeuE-type"/>
</dbReference>
<evidence type="ECO:0000256" key="2">
    <source>
        <dbReference type="ARBA" id="ARBA00022475"/>
    </source>
</evidence>
<keyword evidence="3 6" id="KW-0812">Transmembrane</keyword>
<reference evidence="7 8" key="1">
    <citation type="submission" date="2020-08" db="EMBL/GenBank/DDBJ databases">
        <title>Genomic Encyclopedia of Type Strains, Phase IV (KMG-IV): sequencing the most valuable type-strain genomes for metagenomic binning, comparative biology and taxonomic classification.</title>
        <authorList>
            <person name="Goeker M."/>
        </authorList>
    </citation>
    <scope>NUCLEOTIDE SEQUENCE [LARGE SCALE GENOMIC DNA]</scope>
    <source>
        <strain evidence="7 8">DSM 12141</strain>
    </source>
</reference>
<dbReference type="Pfam" id="PF01810">
    <property type="entry name" value="LysE"/>
    <property type="match status" value="1"/>
</dbReference>
<dbReference type="PANTHER" id="PTHR30086:SF20">
    <property type="entry name" value="ARGININE EXPORTER PROTEIN ARGO-RELATED"/>
    <property type="match status" value="1"/>
</dbReference>
<feature type="transmembrane region" description="Helical" evidence="6">
    <location>
        <begin position="146"/>
        <end position="170"/>
    </location>
</feature>
<evidence type="ECO:0000256" key="3">
    <source>
        <dbReference type="ARBA" id="ARBA00022692"/>
    </source>
</evidence>
<evidence type="ECO:0000256" key="4">
    <source>
        <dbReference type="ARBA" id="ARBA00022989"/>
    </source>
</evidence>
<comment type="subcellular location">
    <subcellularLocation>
        <location evidence="1">Cell membrane</location>
        <topology evidence="1">Multi-pass membrane protein</topology>
    </subcellularLocation>
</comment>
<keyword evidence="2" id="KW-1003">Cell membrane</keyword>
<feature type="transmembrane region" description="Helical" evidence="6">
    <location>
        <begin position="71"/>
        <end position="88"/>
    </location>
</feature>
<evidence type="ECO:0000256" key="5">
    <source>
        <dbReference type="ARBA" id="ARBA00023136"/>
    </source>
</evidence>
<dbReference type="GO" id="GO:0005886">
    <property type="term" value="C:plasma membrane"/>
    <property type="evidence" value="ECO:0007669"/>
    <property type="project" value="UniProtKB-SubCell"/>
</dbReference>
<dbReference type="PANTHER" id="PTHR30086">
    <property type="entry name" value="ARGININE EXPORTER PROTEIN ARGO"/>
    <property type="match status" value="1"/>
</dbReference>
<dbReference type="PIRSF" id="PIRSF006324">
    <property type="entry name" value="LeuE"/>
    <property type="match status" value="1"/>
</dbReference>
<organism evidence="7 8">
    <name type="scientific">Castellaniella defragrans</name>
    <name type="common">Alcaligenes defragrans</name>
    <dbReference type="NCBI Taxonomy" id="75697"/>
    <lineage>
        <taxon>Bacteria</taxon>
        <taxon>Pseudomonadati</taxon>
        <taxon>Pseudomonadota</taxon>
        <taxon>Betaproteobacteria</taxon>
        <taxon>Burkholderiales</taxon>
        <taxon>Alcaligenaceae</taxon>
        <taxon>Castellaniella</taxon>
    </lineage>
</organism>
<proteinExistence type="predicted"/>
<gene>
    <name evidence="7" type="ORF">HNR28_001842</name>
</gene>
<protein>
    <submittedName>
        <fullName evidence="7">Threonine/homoserine/homoserine lactone efflux protein</fullName>
    </submittedName>
</protein>
<dbReference type="EMBL" id="JACHIB010000009">
    <property type="protein sequence ID" value="MBB6083800.1"/>
    <property type="molecule type" value="Genomic_DNA"/>
</dbReference>
<keyword evidence="5 6" id="KW-0472">Membrane</keyword>
<evidence type="ECO:0000313" key="8">
    <source>
        <dbReference type="Proteomes" id="UP000541136"/>
    </source>
</evidence>
<name>A0A7W9TN49_CASDE</name>
<sequence length="203" mass="21459">MFLHTLLLVMTIHAVALVSPGPDFAVVTRLSIVSGRRAGLWAAAGVASAIGVYTLVSLLGLTLVLAALPGLSRALSIAGALYLMWLGIQCLRSKGHMPESGSAALGGRRAYVTGFFTNLLNPKAMLYFGSILSQAVTPDLGGAHLAVVWTVLVAESLLWFALVATLFSAPRMLQWLRTRLRWFDRAIGVVLLGLAAKVGSSGM</sequence>
<evidence type="ECO:0000256" key="1">
    <source>
        <dbReference type="ARBA" id="ARBA00004651"/>
    </source>
</evidence>
<dbReference type="RefSeq" id="WP_043684506.1">
    <property type="nucleotide sequence ID" value="NZ_JACHIB010000009.1"/>
</dbReference>
<evidence type="ECO:0000256" key="6">
    <source>
        <dbReference type="SAM" id="Phobius"/>
    </source>
</evidence>